<proteinExistence type="predicted"/>
<evidence type="ECO:0000259" key="1">
    <source>
        <dbReference type="Pfam" id="PF12937"/>
    </source>
</evidence>
<dbReference type="AlphaFoldDB" id="A0A1C7M873"/>
<evidence type="ECO:0000313" key="2">
    <source>
        <dbReference type="EMBL" id="OBZ73090.1"/>
    </source>
</evidence>
<gene>
    <name evidence="2" type="ORF">A0H81_06679</name>
</gene>
<dbReference type="InterPro" id="IPR036047">
    <property type="entry name" value="F-box-like_dom_sf"/>
</dbReference>
<organism evidence="2 3">
    <name type="scientific">Grifola frondosa</name>
    <name type="common">Maitake</name>
    <name type="synonym">Polyporus frondosus</name>
    <dbReference type="NCBI Taxonomy" id="5627"/>
    <lineage>
        <taxon>Eukaryota</taxon>
        <taxon>Fungi</taxon>
        <taxon>Dikarya</taxon>
        <taxon>Basidiomycota</taxon>
        <taxon>Agaricomycotina</taxon>
        <taxon>Agaricomycetes</taxon>
        <taxon>Polyporales</taxon>
        <taxon>Grifolaceae</taxon>
        <taxon>Grifola</taxon>
    </lineage>
</organism>
<dbReference type="Gene3D" id="1.20.1280.50">
    <property type="match status" value="1"/>
</dbReference>
<accession>A0A1C7M873</accession>
<comment type="caution">
    <text evidence="2">The sequence shown here is derived from an EMBL/GenBank/DDBJ whole genome shotgun (WGS) entry which is preliminary data.</text>
</comment>
<dbReference type="InterPro" id="IPR001810">
    <property type="entry name" value="F-box_dom"/>
</dbReference>
<sequence>MSAFFLVVVLKLEPPPHFLLISSWLKRLISVLLIHQKSVVAGILAPIMAPSFGYESTMHRVLEIPEILELVFGFMQEKDNANNACVCKRWSDVALDALWRKVDDLPRLFGLLAPIVAVNSPSPHHGFSRTIEPDDWKRFSRYAGRTDTEHLARLHELEWLAIGVDRMRLSVMLMHENVRHFAVRLWESDSLG</sequence>
<dbReference type="Pfam" id="PF12937">
    <property type="entry name" value="F-box-like"/>
    <property type="match status" value="1"/>
</dbReference>
<protein>
    <recommendedName>
        <fullName evidence="1">F-box domain-containing protein</fullName>
    </recommendedName>
</protein>
<dbReference type="STRING" id="5627.A0A1C7M873"/>
<feature type="domain" description="F-box" evidence="1">
    <location>
        <begin position="65"/>
        <end position="103"/>
    </location>
</feature>
<dbReference type="Proteomes" id="UP000092993">
    <property type="component" value="Unassembled WGS sequence"/>
</dbReference>
<evidence type="ECO:0000313" key="3">
    <source>
        <dbReference type="Proteomes" id="UP000092993"/>
    </source>
</evidence>
<reference evidence="2 3" key="1">
    <citation type="submission" date="2016-03" db="EMBL/GenBank/DDBJ databases">
        <title>Whole genome sequencing of Grifola frondosa 9006-11.</title>
        <authorList>
            <person name="Min B."/>
            <person name="Park H."/>
            <person name="Kim J.-G."/>
            <person name="Cho H."/>
            <person name="Oh Y.-L."/>
            <person name="Kong W.-S."/>
            <person name="Choi I.-G."/>
        </authorList>
    </citation>
    <scope>NUCLEOTIDE SEQUENCE [LARGE SCALE GENOMIC DNA]</scope>
    <source>
        <strain evidence="2 3">9006-11</strain>
    </source>
</reference>
<dbReference type="EMBL" id="LUGG01000007">
    <property type="protein sequence ID" value="OBZ73090.1"/>
    <property type="molecule type" value="Genomic_DNA"/>
</dbReference>
<dbReference type="OrthoDB" id="2447803at2759"/>
<name>A0A1C7M873_GRIFR</name>
<dbReference type="SUPFAM" id="SSF81383">
    <property type="entry name" value="F-box domain"/>
    <property type="match status" value="1"/>
</dbReference>
<keyword evidence="3" id="KW-1185">Reference proteome</keyword>